<organism evidence="4 5">
    <name type="scientific">Mariniblastus fucicola</name>
    <dbReference type="NCBI Taxonomy" id="980251"/>
    <lineage>
        <taxon>Bacteria</taxon>
        <taxon>Pseudomonadati</taxon>
        <taxon>Planctomycetota</taxon>
        <taxon>Planctomycetia</taxon>
        <taxon>Pirellulales</taxon>
        <taxon>Pirellulaceae</taxon>
        <taxon>Mariniblastus</taxon>
    </lineage>
</organism>
<evidence type="ECO:0000313" key="4">
    <source>
        <dbReference type="EMBL" id="QEG24576.1"/>
    </source>
</evidence>
<dbReference type="Gene3D" id="3.20.20.450">
    <property type="entry name" value="EAL domain"/>
    <property type="match status" value="1"/>
</dbReference>
<dbReference type="PANTHER" id="PTHR33121:SF76">
    <property type="entry name" value="SIGNALING PROTEIN"/>
    <property type="match status" value="1"/>
</dbReference>
<evidence type="ECO:0000259" key="3">
    <source>
        <dbReference type="PROSITE" id="PS50883"/>
    </source>
</evidence>
<dbReference type="EC" id="3.1.4.52" evidence="4"/>
<dbReference type="SUPFAM" id="SSF49879">
    <property type="entry name" value="SMAD/FHA domain"/>
    <property type="match status" value="1"/>
</dbReference>
<dbReference type="InterPro" id="IPR001633">
    <property type="entry name" value="EAL_dom"/>
</dbReference>
<gene>
    <name evidence="4" type="primary">adrB_2</name>
    <name evidence="4" type="ORF">MFFC18_44970</name>
</gene>
<dbReference type="STRING" id="980251.GCA_001642875_01072"/>
<feature type="region of interest" description="Disordered" evidence="1">
    <location>
        <begin position="369"/>
        <end position="398"/>
    </location>
</feature>
<dbReference type="Pfam" id="PF00563">
    <property type="entry name" value="EAL"/>
    <property type="match status" value="1"/>
</dbReference>
<evidence type="ECO:0000313" key="5">
    <source>
        <dbReference type="Proteomes" id="UP000322214"/>
    </source>
</evidence>
<dbReference type="InterPro" id="IPR008984">
    <property type="entry name" value="SMAD_FHA_dom_sf"/>
</dbReference>
<dbReference type="AlphaFoldDB" id="A0A5B9PIR2"/>
<keyword evidence="4" id="KW-0378">Hydrolase</keyword>
<dbReference type="Pfam" id="PF00498">
    <property type="entry name" value="FHA"/>
    <property type="match status" value="1"/>
</dbReference>
<dbReference type="PANTHER" id="PTHR33121">
    <property type="entry name" value="CYCLIC DI-GMP PHOSPHODIESTERASE PDEF"/>
    <property type="match status" value="1"/>
</dbReference>
<dbReference type="Proteomes" id="UP000322214">
    <property type="component" value="Chromosome"/>
</dbReference>
<name>A0A5B9PIR2_9BACT</name>
<dbReference type="InterPro" id="IPR050706">
    <property type="entry name" value="Cyclic-di-GMP_PDE-like"/>
</dbReference>
<sequence length="398" mass="44157">MTTSKQLQSANPTPEVFSGWFLSGQVDESEPLRKFPVHSDPFTVGRQSDSSLCLPTGCISKNHAELTFRDDGTLILRDLGSTNGTYVNGEVITGDTVVNEDDIIQFATIVFRIGSDDVESVGNTIAEDVCDQALAIIQFERLISDGGLYPHFQPIVTLADQKRIGYEVLGRSRLFGLQSPHEMFTAASQLNMEAQLSEAFRQRGVEIGTAFGSDCNLFVNTHPKELDRTEFYESLKTLRESAPDQAITLEIHEAASTNLTMMRELCAFLKDYEIHLAFDDFGVGRARLVELGEVRPDYLKFDMKLTKNIEMAPPSRQELVALFANMVNSLGIKTLAEGVETRECHEILVEMGFQLGQGYYYGRPSPISKYTKSDSDPQTDPDLIDGGQSTGPIKIEEI</sequence>
<keyword evidence="5" id="KW-1185">Reference proteome</keyword>
<protein>
    <submittedName>
        <fullName evidence="4">Cyclic-di-GMP phosphodiesterase AdrB</fullName>
        <ecNumber evidence="4">3.1.4.52</ecNumber>
    </submittedName>
</protein>
<accession>A0A5B9PIR2</accession>
<evidence type="ECO:0000259" key="2">
    <source>
        <dbReference type="PROSITE" id="PS50006"/>
    </source>
</evidence>
<dbReference type="InterPro" id="IPR035919">
    <property type="entry name" value="EAL_sf"/>
</dbReference>
<dbReference type="PROSITE" id="PS50006">
    <property type="entry name" value="FHA_DOMAIN"/>
    <property type="match status" value="1"/>
</dbReference>
<evidence type="ECO:0000256" key="1">
    <source>
        <dbReference type="SAM" id="MobiDB-lite"/>
    </source>
</evidence>
<feature type="domain" description="EAL" evidence="3">
    <location>
        <begin position="132"/>
        <end position="378"/>
    </location>
</feature>
<reference evidence="4 5" key="1">
    <citation type="submission" date="2019-08" db="EMBL/GenBank/DDBJ databases">
        <title>Deep-cultivation of Planctomycetes and their phenomic and genomic characterization uncovers novel biology.</title>
        <authorList>
            <person name="Wiegand S."/>
            <person name="Jogler M."/>
            <person name="Boedeker C."/>
            <person name="Pinto D."/>
            <person name="Vollmers J."/>
            <person name="Rivas-Marin E."/>
            <person name="Kohn T."/>
            <person name="Peeters S.H."/>
            <person name="Heuer A."/>
            <person name="Rast P."/>
            <person name="Oberbeckmann S."/>
            <person name="Bunk B."/>
            <person name="Jeske O."/>
            <person name="Meyerdierks A."/>
            <person name="Storesund J.E."/>
            <person name="Kallscheuer N."/>
            <person name="Luecker S."/>
            <person name="Lage O.M."/>
            <person name="Pohl T."/>
            <person name="Merkel B.J."/>
            <person name="Hornburger P."/>
            <person name="Mueller R.-W."/>
            <person name="Bruemmer F."/>
            <person name="Labrenz M."/>
            <person name="Spormann A.M."/>
            <person name="Op den Camp H."/>
            <person name="Overmann J."/>
            <person name="Amann R."/>
            <person name="Jetten M.S.M."/>
            <person name="Mascher T."/>
            <person name="Medema M.H."/>
            <person name="Devos D.P."/>
            <person name="Kaster A.-K."/>
            <person name="Ovreas L."/>
            <person name="Rohde M."/>
            <person name="Galperin M.Y."/>
            <person name="Jogler C."/>
        </authorList>
    </citation>
    <scope>NUCLEOTIDE SEQUENCE [LARGE SCALE GENOMIC DNA]</scope>
    <source>
        <strain evidence="4 5">FC18</strain>
    </source>
</reference>
<dbReference type="KEGG" id="mff:MFFC18_44970"/>
<dbReference type="CDD" id="cd00060">
    <property type="entry name" value="FHA"/>
    <property type="match status" value="1"/>
</dbReference>
<proteinExistence type="predicted"/>
<dbReference type="PROSITE" id="PS50883">
    <property type="entry name" value="EAL"/>
    <property type="match status" value="1"/>
</dbReference>
<dbReference type="SMART" id="SM00240">
    <property type="entry name" value="FHA"/>
    <property type="match status" value="1"/>
</dbReference>
<dbReference type="RefSeq" id="WP_075083857.1">
    <property type="nucleotide sequence ID" value="NZ_CP042912.1"/>
</dbReference>
<dbReference type="OrthoDB" id="9813903at2"/>
<dbReference type="SUPFAM" id="SSF141868">
    <property type="entry name" value="EAL domain-like"/>
    <property type="match status" value="1"/>
</dbReference>
<dbReference type="SMART" id="SM00052">
    <property type="entry name" value="EAL"/>
    <property type="match status" value="1"/>
</dbReference>
<dbReference type="GO" id="GO:0071111">
    <property type="term" value="F:cyclic-guanylate-specific phosphodiesterase activity"/>
    <property type="evidence" value="ECO:0007669"/>
    <property type="project" value="UniProtKB-EC"/>
</dbReference>
<dbReference type="InterPro" id="IPR000253">
    <property type="entry name" value="FHA_dom"/>
</dbReference>
<dbReference type="CDD" id="cd01948">
    <property type="entry name" value="EAL"/>
    <property type="match status" value="1"/>
</dbReference>
<feature type="domain" description="FHA" evidence="2">
    <location>
        <begin position="42"/>
        <end position="92"/>
    </location>
</feature>
<dbReference type="Gene3D" id="2.60.200.20">
    <property type="match status" value="1"/>
</dbReference>
<dbReference type="EMBL" id="CP042912">
    <property type="protein sequence ID" value="QEG24576.1"/>
    <property type="molecule type" value="Genomic_DNA"/>
</dbReference>